<accession>A0A2A2K644</accession>
<name>A0A2A2K644_9BILA</name>
<comment type="caution">
    <text evidence="2">The sequence shown here is derived from an EMBL/GenBank/DDBJ whole genome shotgun (WGS) entry which is preliminary data.</text>
</comment>
<dbReference type="Proteomes" id="UP000218231">
    <property type="component" value="Unassembled WGS sequence"/>
</dbReference>
<feature type="region of interest" description="Disordered" evidence="1">
    <location>
        <begin position="88"/>
        <end position="109"/>
    </location>
</feature>
<evidence type="ECO:0000313" key="2">
    <source>
        <dbReference type="EMBL" id="PAV69352.1"/>
    </source>
</evidence>
<dbReference type="AlphaFoldDB" id="A0A2A2K644"/>
<evidence type="ECO:0000256" key="1">
    <source>
        <dbReference type="SAM" id="MobiDB-lite"/>
    </source>
</evidence>
<sequence>MADDHEQIYKDFKDAVNMAPAELEKFLDTDDSKRVGWKGEDGEGSGESVGHKSGKRIVAIKRKAKADLTDDDYAHMKKVVGYVRRHLAQGGPDKDKAHRSGGGRGVPAARDERAGVFDTERAAEEEALHLRAAQLLDEPVLLLGLDALGRGRHAQALGEGDDGADDRHRFLHAARRALHEAAEHAFGDLQLQPFGGQARVGEGGGDDGDELRVLQLVRRHVDRDADGRRPLRGFGAGGPHDPFADRPDQARFLGQGDEFLGRNQPQLGVAPAQQRLETGQPPVPGIDHGLVLQVELVAFHRLSQRHFEHAALLRLDVEFGFVGVVDAAARILGAIEGKSVCASIS</sequence>
<dbReference type="PANTHER" id="PTHR40630:SF1">
    <property type="entry name" value="DNA-BINDING PROTEIN"/>
    <property type="match status" value="1"/>
</dbReference>
<feature type="region of interest" description="Disordered" evidence="1">
    <location>
        <begin position="30"/>
        <end position="54"/>
    </location>
</feature>
<dbReference type="STRING" id="2018661.A0A2A2K644"/>
<dbReference type="OrthoDB" id="2131339at2759"/>
<dbReference type="EMBL" id="LIAE01009542">
    <property type="protein sequence ID" value="PAV69352.1"/>
    <property type="molecule type" value="Genomic_DNA"/>
</dbReference>
<organism evidence="2 3">
    <name type="scientific">Diploscapter pachys</name>
    <dbReference type="NCBI Taxonomy" id="2018661"/>
    <lineage>
        <taxon>Eukaryota</taxon>
        <taxon>Metazoa</taxon>
        <taxon>Ecdysozoa</taxon>
        <taxon>Nematoda</taxon>
        <taxon>Chromadorea</taxon>
        <taxon>Rhabditida</taxon>
        <taxon>Rhabditina</taxon>
        <taxon>Rhabditomorpha</taxon>
        <taxon>Rhabditoidea</taxon>
        <taxon>Rhabditidae</taxon>
        <taxon>Diploscapter</taxon>
    </lineage>
</organism>
<feature type="compositionally biased region" description="Basic and acidic residues" evidence="1">
    <location>
        <begin position="30"/>
        <end position="41"/>
    </location>
</feature>
<protein>
    <submittedName>
        <fullName evidence="2">Uncharacterized protein</fullName>
    </submittedName>
</protein>
<dbReference type="PANTHER" id="PTHR40630">
    <property type="entry name" value="POSSIBLE DNA-BINDING PROTEIN"/>
    <property type="match status" value="1"/>
</dbReference>
<dbReference type="InterPro" id="IPR021487">
    <property type="entry name" value="DUF3140"/>
</dbReference>
<proteinExistence type="predicted"/>
<reference evidence="2 3" key="1">
    <citation type="journal article" date="2017" name="Curr. Biol.">
        <title>Genome architecture and evolution of a unichromosomal asexual nematode.</title>
        <authorList>
            <person name="Fradin H."/>
            <person name="Zegar C."/>
            <person name="Gutwein M."/>
            <person name="Lucas J."/>
            <person name="Kovtun M."/>
            <person name="Corcoran D."/>
            <person name="Baugh L.R."/>
            <person name="Kiontke K."/>
            <person name="Gunsalus K."/>
            <person name="Fitch D.H."/>
            <person name="Piano F."/>
        </authorList>
    </citation>
    <scope>NUCLEOTIDE SEQUENCE [LARGE SCALE GENOMIC DNA]</scope>
    <source>
        <strain evidence="2">PF1309</strain>
    </source>
</reference>
<dbReference type="Pfam" id="PF11338">
    <property type="entry name" value="DUF3140"/>
    <property type="match status" value="1"/>
</dbReference>
<keyword evidence="3" id="KW-1185">Reference proteome</keyword>
<gene>
    <name evidence="2" type="ORF">WR25_20394</name>
</gene>
<evidence type="ECO:0000313" key="3">
    <source>
        <dbReference type="Proteomes" id="UP000218231"/>
    </source>
</evidence>